<keyword evidence="2" id="KW-0472">Membrane</keyword>
<evidence type="ECO:0000256" key="1">
    <source>
        <dbReference type="SAM" id="MobiDB-lite"/>
    </source>
</evidence>
<dbReference type="OrthoDB" id="5352492at2759"/>
<evidence type="ECO:0000313" key="4">
    <source>
        <dbReference type="EMBL" id="EEA20101.1"/>
    </source>
</evidence>
<feature type="region of interest" description="Disordered" evidence="1">
    <location>
        <begin position="160"/>
        <end position="179"/>
    </location>
</feature>
<name>B6QPY5_TALMQ</name>
<sequence length="417" mass="44668">MVKEFFNTFPTTKNLVADSKKTSKSPQIIKDYQKALSSPDPTSLDDVRRDLMEGVTGILIKNGELDDSTAQQWNSNSAGQLVPYSSRRSSIACLYASAQWIVILAICHGSTSGIDGIHADPVDPVLHTSSSHFIVNNNSFGTPCLILAYDFYMKSKAKDDKNVSTSTNENDTEDNEAKSATNGAGLELAYKDGNIVISLDTSISLGPVTATLNLFPISVPANKLTKLEAVDIVSIESIGLSFSKHPVSMSGLLIKGPDCSAGGASIDCDPYVFMAQVDSAHNDAITLPNVGNVTQFPFLQDSGDSSLDALDSCLSPTPITWPSLAEGQFWLATGLTCTAFQVLNIQAVATVSWRNQGPKLDVFADCVAKCLIVARNHDELFLLMELGIIAAIGVGGIGLVSFNEVDFFLLLKKYVPK</sequence>
<accession>B6QPY5</accession>
<keyword evidence="2" id="KW-1133">Transmembrane helix</keyword>
<evidence type="ECO:0000259" key="3">
    <source>
        <dbReference type="Pfam" id="PF20248"/>
    </source>
</evidence>
<dbReference type="AlphaFoldDB" id="B6QPY5"/>
<feature type="domain" description="DUF6603" evidence="3">
    <location>
        <begin position="282"/>
        <end position="392"/>
    </location>
</feature>
<gene>
    <name evidence="4" type="ORF">PMAA_039650</name>
</gene>
<evidence type="ECO:0000313" key="5">
    <source>
        <dbReference type="Proteomes" id="UP000001294"/>
    </source>
</evidence>
<feature type="transmembrane region" description="Helical" evidence="2">
    <location>
        <begin position="380"/>
        <end position="402"/>
    </location>
</feature>
<dbReference type="HOGENOM" id="CLU_659059_0_0_1"/>
<evidence type="ECO:0000256" key="2">
    <source>
        <dbReference type="SAM" id="Phobius"/>
    </source>
</evidence>
<feature type="domain" description="DUF6603" evidence="3">
    <location>
        <begin position="186"/>
        <end position="275"/>
    </location>
</feature>
<dbReference type="Pfam" id="PF20248">
    <property type="entry name" value="DUF6603"/>
    <property type="match status" value="2"/>
</dbReference>
<keyword evidence="2" id="KW-0812">Transmembrane</keyword>
<dbReference type="PhylomeDB" id="B6QPY5"/>
<dbReference type="Proteomes" id="UP000001294">
    <property type="component" value="Unassembled WGS sequence"/>
</dbReference>
<dbReference type="EMBL" id="DS995904">
    <property type="protein sequence ID" value="EEA20101.1"/>
    <property type="molecule type" value="Genomic_DNA"/>
</dbReference>
<proteinExistence type="predicted"/>
<protein>
    <recommendedName>
        <fullName evidence="3">DUF6603 domain-containing protein</fullName>
    </recommendedName>
</protein>
<organism evidence="4 5">
    <name type="scientific">Talaromyces marneffei (strain ATCC 18224 / CBS 334.59 / QM 7333)</name>
    <name type="common">Penicillium marneffei</name>
    <dbReference type="NCBI Taxonomy" id="441960"/>
    <lineage>
        <taxon>Eukaryota</taxon>
        <taxon>Fungi</taxon>
        <taxon>Dikarya</taxon>
        <taxon>Ascomycota</taxon>
        <taxon>Pezizomycotina</taxon>
        <taxon>Eurotiomycetes</taxon>
        <taxon>Eurotiomycetidae</taxon>
        <taxon>Eurotiales</taxon>
        <taxon>Trichocomaceae</taxon>
        <taxon>Talaromyces</taxon>
        <taxon>Talaromyces sect. Talaromyces</taxon>
    </lineage>
</organism>
<dbReference type="VEuPathDB" id="FungiDB:PMAA_039650"/>
<dbReference type="InterPro" id="IPR046538">
    <property type="entry name" value="DUF6603"/>
</dbReference>
<reference evidence="5" key="1">
    <citation type="journal article" date="2015" name="Genome Announc.">
        <title>Genome sequence of the AIDS-associated pathogen Penicillium marneffei (ATCC18224) and its near taxonomic relative Talaromyces stipitatus (ATCC10500).</title>
        <authorList>
            <person name="Nierman W.C."/>
            <person name="Fedorova-Abrams N.D."/>
            <person name="Andrianopoulos A."/>
        </authorList>
    </citation>
    <scope>NUCLEOTIDE SEQUENCE [LARGE SCALE GENOMIC DNA]</scope>
    <source>
        <strain evidence="5">ATCC 18224 / CBS 334.59 / QM 7333</strain>
    </source>
</reference>
<keyword evidence="5" id="KW-1185">Reference proteome</keyword>